<dbReference type="Pfam" id="PF16403">
    <property type="entry name" value="Bact_surface_Ig-like"/>
    <property type="match status" value="7"/>
</dbReference>
<feature type="domain" description="Pesticidal crystal protein Cry22Aa Ig-like" evidence="3">
    <location>
        <begin position="984"/>
        <end position="1055"/>
    </location>
</feature>
<evidence type="ECO:0000259" key="3">
    <source>
        <dbReference type="Pfam" id="PF16403"/>
    </source>
</evidence>
<feature type="domain" description="Pesticidal crystal protein Cry22Aa Ig-like" evidence="3">
    <location>
        <begin position="744"/>
        <end position="816"/>
    </location>
</feature>
<sequence>MSRANLWKASLLMVALTAACGQESVPTESHRALATRQDAVFSTNQVLILDSTVTGGAQSAEFQAVSDLGYTAVLATPEQWAMMSAEEFGAYRAIVLGDASCANLEAVSAAVANRHVWGPVVNGNILISGTAPVHNGAPGQVTEKSIQFASRLSGKTGFYASLSCYYQNAAPNTHVELLEPFGQFSVQSGGCHGKAHIVASHPTLDALSDETMSNWACSVGAAFDTFPMADFSPWSIAVYEKSSRGAHQGGHDFTDGTFGAPYVLARGVTLVGCGDGEQQEDEECDLGQESGALGSVCSATCRLDWCGDGVVNEGEDCDLGFDNGKGVCPRSCRLLPTPPPPPPPTRRPPVAVCKHLTLGTPAGTCGAGGSIDDGSYDADGDLVGCTQDVTSFGIGRYTATLTCTDAHGLVGSCTATINVVDSIAPEISCPAARSFECGMGSVSPEHNPATATDNCGTPFVTYLMEGESYALGTPRTVTWLANDGTNDATCATSVTMVDTRSPGIDLNGAALQTLECGLSQYTEAGATAADACAGNLTGAISKSGAVNAAAVGSYTVNYRVQDGAGNTASVSREVRVADTVAPSLALNGAATQALECGVGQYTEAGAVASDACAGDLTGAIIKSGAVNAAARGAYAVSYSVKDASGNAASAVRTVNVDDTLAPSVTLNGASSMRLECGVDSFNNPGATAADACSGNLTSAIVTSGAVNAAAVGSYTVSYSVQDGAGLSASAARAVQVADTQAPSLTLNGAATQALECGVGHYTEAGAVASDLCMGDLTSAIVKSGAVNAAARGAYAVTYRVQDASGNAASAVRTVSVNDTLAPSIALVGAASMRLECGVDSFSNPGATAADVCSGNLTGAIVTSGAVNAAAVGSYTVNYSVQDGAGLSASVARAVQVADTKAPSIALNGAAAQTLECGVGQYTEAGAVASDVCAGNLTSAIVKTGSVNAAVRGAYPLTYRVQDASGNAASVVRTVTVNDTKAPSIALVGSASMSVNRGASFTDPGATASDSCAGNLTSAIVKTGSVNTAVAGTYTLTYRVQDAVGLSASVTRSVTVVNACSTTVTVKPTQEIWPPNHKMQSFRLSDCASVQTTCGDDDGGGCGDNGGSNGNINTMGTILSIYSDEPEDANGNGDGNTDDDIEITGASSFKLRAERQGKGNGRVYGVRFKVTDSSGAQQTATCKFVVPHDQSGRGGIDDGAAAGYTVYR</sequence>
<name>A0ABU5HH35_9BACT</name>
<gene>
    <name evidence="4" type="ORF">SYV04_40120</name>
</gene>
<dbReference type="InterPro" id="IPR032179">
    <property type="entry name" value="Cry22Aa_Ig-like"/>
</dbReference>
<dbReference type="PANTHER" id="PTHR15127">
    <property type="entry name" value="HEAVYWEIGHT, ISOFORM A"/>
    <property type="match status" value="1"/>
</dbReference>
<dbReference type="PANTHER" id="PTHR15127:SF32">
    <property type="entry name" value="HEAVYWEIGHT, ISOFORM A"/>
    <property type="match status" value="1"/>
</dbReference>
<reference evidence="4 5" key="1">
    <citation type="submission" date="2023-12" db="EMBL/GenBank/DDBJ databases">
        <title>the genome sequence of Hyalangium sp. s54d21.</title>
        <authorList>
            <person name="Zhang X."/>
        </authorList>
    </citation>
    <scope>NUCLEOTIDE SEQUENCE [LARGE SCALE GENOMIC DNA]</scope>
    <source>
        <strain evidence="5">s54d21</strain>
    </source>
</reference>
<feature type="signal peptide" evidence="2">
    <location>
        <begin position="1"/>
        <end position="21"/>
    </location>
</feature>
<feature type="domain" description="Pesticidal crystal protein Cry22Aa Ig-like" evidence="3">
    <location>
        <begin position="824"/>
        <end position="896"/>
    </location>
</feature>
<proteinExistence type="predicted"/>
<feature type="chain" id="PRO_5045961798" evidence="2">
    <location>
        <begin position="22"/>
        <end position="1207"/>
    </location>
</feature>
<dbReference type="Gene3D" id="2.60.40.10">
    <property type="entry name" value="Immunoglobulins"/>
    <property type="match status" value="7"/>
</dbReference>
<accession>A0ABU5HH35</accession>
<feature type="domain" description="Pesticidal crystal protein Cry22Aa Ig-like" evidence="3">
    <location>
        <begin position="904"/>
        <end position="976"/>
    </location>
</feature>
<evidence type="ECO:0000256" key="1">
    <source>
        <dbReference type="ARBA" id="ARBA00022999"/>
    </source>
</evidence>
<organism evidence="4 5">
    <name type="scientific">Hyalangium rubrum</name>
    <dbReference type="NCBI Taxonomy" id="3103134"/>
    <lineage>
        <taxon>Bacteria</taxon>
        <taxon>Pseudomonadati</taxon>
        <taxon>Myxococcota</taxon>
        <taxon>Myxococcia</taxon>
        <taxon>Myxococcales</taxon>
        <taxon>Cystobacterineae</taxon>
        <taxon>Archangiaceae</taxon>
        <taxon>Hyalangium</taxon>
    </lineage>
</organism>
<comment type="caution">
    <text evidence="4">The sequence shown here is derived from an EMBL/GenBank/DDBJ whole genome shotgun (WGS) entry which is preliminary data.</text>
</comment>
<evidence type="ECO:0000313" key="4">
    <source>
        <dbReference type="EMBL" id="MDY7232661.1"/>
    </source>
</evidence>
<feature type="domain" description="Pesticidal crystal protein Cry22Aa Ig-like" evidence="3">
    <location>
        <begin position="585"/>
        <end position="656"/>
    </location>
</feature>
<dbReference type="PROSITE" id="PS51257">
    <property type="entry name" value="PROKAR_LIPOPROTEIN"/>
    <property type="match status" value="1"/>
</dbReference>
<evidence type="ECO:0000256" key="2">
    <source>
        <dbReference type="SAM" id="SignalP"/>
    </source>
</evidence>
<keyword evidence="1" id="KW-0727">SH2 domain</keyword>
<dbReference type="InterPro" id="IPR051846">
    <property type="entry name" value="SH2_domain_adapters"/>
</dbReference>
<feature type="domain" description="Pesticidal crystal protein Cry22Aa Ig-like" evidence="3">
    <location>
        <begin position="504"/>
        <end position="576"/>
    </location>
</feature>
<dbReference type="EMBL" id="JAXIVS010000022">
    <property type="protein sequence ID" value="MDY7232661.1"/>
    <property type="molecule type" value="Genomic_DNA"/>
</dbReference>
<keyword evidence="2" id="KW-0732">Signal</keyword>
<dbReference type="RefSeq" id="WP_321551375.1">
    <property type="nucleotide sequence ID" value="NZ_JAXIVS010000022.1"/>
</dbReference>
<evidence type="ECO:0000313" key="5">
    <source>
        <dbReference type="Proteomes" id="UP001291309"/>
    </source>
</evidence>
<dbReference type="Proteomes" id="UP001291309">
    <property type="component" value="Unassembled WGS sequence"/>
</dbReference>
<feature type="domain" description="Pesticidal crystal protein Cry22Aa Ig-like" evidence="3">
    <location>
        <begin position="665"/>
        <end position="736"/>
    </location>
</feature>
<protein>
    <submittedName>
        <fullName evidence="4">DUF5011 domain-containing protein</fullName>
    </submittedName>
</protein>
<keyword evidence="5" id="KW-1185">Reference proteome</keyword>
<dbReference type="InterPro" id="IPR013783">
    <property type="entry name" value="Ig-like_fold"/>
</dbReference>